<dbReference type="GO" id="GO:0044322">
    <property type="term" value="C:endoplasmic reticulum quality control compartment"/>
    <property type="evidence" value="ECO:0007669"/>
    <property type="project" value="GOC"/>
</dbReference>
<dbReference type="GO" id="GO:0004571">
    <property type="term" value="F:mannosyl-oligosaccharide 1,2-alpha-mannosidase activity"/>
    <property type="evidence" value="ECO:0007669"/>
    <property type="project" value="InterPro"/>
</dbReference>
<keyword evidence="6" id="KW-1185">Reference proteome</keyword>
<dbReference type="Pfam" id="PF01532">
    <property type="entry name" value="Glyco_hydro_47"/>
    <property type="match status" value="2"/>
</dbReference>
<keyword evidence="4" id="KW-0325">Glycoprotein</keyword>
<accession>A0AAN7K0B4</accession>
<dbReference type="GO" id="GO:1904380">
    <property type="term" value="P:endoplasmic reticulum mannose trimming"/>
    <property type="evidence" value="ECO:0007669"/>
    <property type="project" value="InterPro"/>
</dbReference>
<keyword evidence="3" id="KW-0256">Endoplasmic reticulum</keyword>
<organism evidence="5 6">
    <name type="scientific">Trapa incisa</name>
    <dbReference type="NCBI Taxonomy" id="236973"/>
    <lineage>
        <taxon>Eukaryota</taxon>
        <taxon>Viridiplantae</taxon>
        <taxon>Streptophyta</taxon>
        <taxon>Embryophyta</taxon>
        <taxon>Tracheophyta</taxon>
        <taxon>Spermatophyta</taxon>
        <taxon>Magnoliopsida</taxon>
        <taxon>eudicotyledons</taxon>
        <taxon>Gunneridae</taxon>
        <taxon>Pentapetalae</taxon>
        <taxon>rosids</taxon>
        <taxon>malvids</taxon>
        <taxon>Myrtales</taxon>
        <taxon>Lythraceae</taxon>
        <taxon>Trapa</taxon>
    </lineage>
</organism>
<dbReference type="GO" id="GO:0005975">
    <property type="term" value="P:carbohydrate metabolic process"/>
    <property type="evidence" value="ECO:0007669"/>
    <property type="project" value="InterPro"/>
</dbReference>
<comment type="caution">
    <text evidence="5">The sequence shown here is derived from an EMBL/GenBank/DDBJ whole genome shotgun (WGS) entry which is preliminary data.</text>
</comment>
<comment type="subcellular location">
    <subcellularLocation>
        <location evidence="1">Endoplasmic reticulum</location>
    </subcellularLocation>
</comment>
<dbReference type="InterPro" id="IPR036026">
    <property type="entry name" value="Seven-hairpin_glycosidases"/>
</dbReference>
<dbReference type="AlphaFoldDB" id="A0AAN7K0B4"/>
<dbReference type="Proteomes" id="UP001345219">
    <property type="component" value="Chromosome 8"/>
</dbReference>
<proteinExistence type="inferred from homology"/>
<reference evidence="5 6" key="1">
    <citation type="journal article" date="2023" name="Hortic Res">
        <title>Pangenome of water caltrop reveals structural variations and asymmetric subgenome divergence after allopolyploidization.</title>
        <authorList>
            <person name="Zhang X."/>
            <person name="Chen Y."/>
            <person name="Wang L."/>
            <person name="Yuan Y."/>
            <person name="Fang M."/>
            <person name="Shi L."/>
            <person name="Lu R."/>
            <person name="Comes H.P."/>
            <person name="Ma Y."/>
            <person name="Chen Y."/>
            <person name="Huang G."/>
            <person name="Zhou Y."/>
            <person name="Zheng Z."/>
            <person name="Qiu Y."/>
        </authorList>
    </citation>
    <scope>NUCLEOTIDE SEQUENCE [LARGE SCALE GENOMIC DNA]</scope>
    <source>
        <tissue evidence="5">Roots</tissue>
    </source>
</reference>
<dbReference type="InterPro" id="IPR044674">
    <property type="entry name" value="EDEM1/2/3"/>
</dbReference>
<dbReference type="SUPFAM" id="SSF48225">
    <property type="entry name" value="Seven-hairpin glycosidases"/>
    <property type="match status" value="2"/>
</dbReference>
<evidence type="ECO:0000256" key="1">
    <source>
        <dbReference type="ARBA" id="ARBA00004240"/>
    </source>
</evidence>
<protein>
    <submittedName>
        <fullName evidence="5">Uncharacterized protein</fullName>
    </submittedName>
</protein>
<comment type="similarity">
    <text evidence="2">Belongs to the glycosyl hydrolase 47 family.</text>
</comment>
<dbReference type="InterPro" id="IPR012341">
    <property type="entry name" value="6hp_glycosidase-like_sf"/>
</dbReference>
<dbReference type="PANTHER" id="PTHR45679">
    <property type="entry name" value="ER DEGRADATION-ENHANCING ALPHA-MANNOSIDASE-LIKE PROTEIN 2"/>
    <property type="match status" value="1"/>
</dbReference>
<sequence length="184" mass="21044">MFYHAFDGYMERALPQDELRPMSCTGDDTLGSYALNLVLAGDLDPAIQTHSAFISTWKRYGFTPEGFNLVILIVQPGQRSYLLRPELIEISYWLFKSTWDPWCWIIAINIFVWYLDAGPDTVASLQYGASCPCGYCHTYDVETHNQEDHMESFFLAETVKYLWLLFDLAVGSGNLVENGPYKLV</sequence>
<dbReference type="GO" id="GO:0016020">
    <property type="term" value="C:membrane"/>
    <property type="evidence" value="ECO:0007669"/>
    <property type="project" value="InterPro"/>
</dbReference>
<name>A0AAN7K0B4_9MYRT</name>
<dbReference type="InterPro" id="IPR001382">
    <property type="entry name" value="Glyco_hydro_47"/>
</dbReference>
<dbReference type="PANTHER" id="PTHR45679:SF6">
    <property type="entry name" value="ER DEGRADATION-ENHANCING ALPHA-MANNOSIDASE-LIKE PROTEIN 2"/>
    <property type="match status" value="1"/>
</dbReference>
<gene>
    <name evidence="5" type="ORF">SAY87_008520</name>
</gene>
<dbReference type="EMBL" id="JAXIOK010000014">
    <property type="protein sequence ID" value="KAK4754763.1"/>
    <property type="molecule type" value="Genomic_DNA"/>
</dbReference>
<evidence type="ECO:0000313" key="6">
    <source>
        <dbReference type="Proteomes" id="UP001345219"/>
    </source>
</evidence>
<evidence type="ECO:0000313" key="5">
    <source>
        <dbReference type="EMBL" id="KAK4754763.1"/>
    </source>
</evidence>
<evidence type="ECO:0000256" key="4">
    <source>
        <dbReference type="ARBA" id="ARBA00023180"/>
    </source>
</evidence>
<evidence type="ECO:0000256" key="2">
    <source>
        <dbReference type="ARBA" id="ARBA00007658"/>
    </source>
</evidence>
<dbReference type="Gene3D" id="1.50.10.10">
    <property type="match status" value="2"/>
</dbReference>
<evidence type="ECO:0000256" key="3">
    <source>
        <dbReference type="ARBA" id="ARBA00022824"/>
    </source>
</evidence>
<dbReference type="GO" id="GO:0005509">
    <property type="term" value="F:calcium ion binding"/>
    <property type="evidence" value="ECO:0007669"/>
    <property type="project" value="InterPro"/>
</dbReference>